<sequence>MTVSSVTAGRAGLMVPWSFLGKIPYGGAAEGPEAMGPPHGWEPRARTRRARDRRAHRTRRR</sequence>
<gene>
    <name evidence="2" type="ORF">GCM10023257_70720</name>
</gene>
<evidence type="ECO:0000256" key="1">
    <source>
        <dbReference type="SAM" id="MobiDB-lite"/>
    </source>
</evidence>
<feature type="compositionally biased region" description="Low complexity" evidence="1">
    <location>
        <begin position="26"/>
        <end position="39"/>
    </location>
</feature>
<proteinExistence type="predicted"/>
<evidence type="ECO:0000313" key="3">
    <source>
        <dbReference type="Proteomes" id="UP001500610"/>
    </source>
</evidence>
<comment type="caution">
    <text evidence="2">The sequence shown here is derived from an EMBL/GenBank/DDBJ whole genome shotgun (WGS) entry which is preliminary data.</text>
</comment>
<keyword evidence="3" id="KW-1185">Reference proteome</keyword>
<dbReference type="EMBL" id="BAABIV010000037">
    <property type="protein sequence ID" value="GAA5012871.1"/>
    <property type="molecule type" value="Genomic_DNA"/>
</dbReference>
<organism evidence="2 3">
    <name type="scientific">Streptomyces hyderabadensis</name>
    <dbReference type="NCBI Taxonomy" id="598549"/>
    <lineage>
        <taxon>Bacteria</taxon>
        <taxon>Bacillati</taxon>
        <taxon>Actinomycetota</taxon>
        <taxon>Actinomycetes</taxon>
        <taxon>Kitasatosporales</taxon>
        <taxon>Streptomycetaceae</taxon>
        <taxon>Streptomyces</taxon>
    </lineage>
</organism>
<reference evidence="3" key="1">
    <citation type="journal article" date="2019" name="Int. J. Syst. Evol. Microbiol.">
        <title>The Global Catalogue of Microorganisms (GCM) 10K type strain sequencing project: providing services to taxonomists for standard genome sequencing and annotation.</title>
        <authorList>
            <consortium name="The Broad Institute Genomics Platform"/>
            <consortium name="The Broad Institute Genome Sequencing Center for Infectious Disease"/>
            <person name="Wu L."/>
            <person name="Ma J."/>
        </authorList>
    </citation>
    <scope>NUCLEOTIDE SEQUENCE [LARGE SCALE GENOMIC DNA]</scope>
    <source>
        <strain evidence="3">JCM 17657</strain>
    </source>
</reference>
<name>A0ABP9IWU8_9ACTN</name>
<protein>
    <submittedName>
        <fullName evidence="2">Uncharacterized protein</fullName>
    </submittedName>
</protein>
<feature type="compositionally biased region" description="Basic residues" evidence="1">
    <location>
        <begin position="46"/>
        <end position="61"/>
    </location>
</feature>
<dbReference type="Proteomes" id="UP001500610">
    <property type="component" value="Unassembled WGS sequence"/>
</dbReference>
<accession>A0ABP9IWU8</accession>
<feature type="region of interest" description="Disordered" evidence="1">
    <location>
        <begin position="26"/>
        <end position="61"/>
    </location>
</feature>
<evidence type="ECO:0000313" key="2">
    <source>
        <dbReference type="EMBL" id="GAA5012871.1"/>
    </source>
</evidence>